<dbReference type="EMBL" id="SPUK01000002">
    <property type="protein sequence ID" value="TQV99077.1"/>
    <property type="molecule type" value="Genomic_DNA"/>
</dbReference>
<dbReference type="Proteomes" id="UP000315783">
    <property type="component" value="Unassembled WGS sequence"/>
</dbReference>
<accession>A0A545VBG9</accession>
<dbReference type="AlphaFoldDB" id="A0A545VBG9"/>
<keyword evidence="1" id="KW-0732">Signal</keyword>
<gene>
    <name evidence="2" type="ORF">IF1G_01292</name>
</gene>
<sequence length="126" mass="13279">MAGPPRGTVSHTCTLVVCAALGCREQTCLIKANEPNRPTPSHHRIRAAFCCANLTNQVHTCEDHSPLANLGLKKLSSDLSVMATVPRCSDMQLAVFSSIPAFQTPAALIPLPASHSIESAAGTAYI</sequence>
<dbReference type="PROSITE" id="PS51257">
    <property type="entry name" value="PROKAR_LIPOPROTEIN"/>
    <property type="match status" value="1"/>
</dbReference>
<feature type="signal peptide" evidence="1">
    <location>
        <begin position="1"/>
        <end position="19"/>
    </location>
</feature>
<name>A0A545VBG9_9HYPO</name>
<reference evidence="2 3" key="1">
    <citation type="journal article" date="2019" name="Appl. Microbiol. Biotechnol.">
        <title>Genome sequence of Isaria javanica and comparative genome analysis insights into family S53 peptidase evolution in fungal entomopathogens.</title>
        <authorList>
            <person name="Lin R."/>
            <person name="Zhang X."/>
            <person name="Xin B."/>
            <person name="Zou M."/>
            <person name="Gao Y."/>
            <person name="Qin F."/>
            <person name="Hu Q."/>
            <person name="Xie B."/>
            <person name="Cheng X."/>
        </authorList>
    </citation>
    <scope>NUCLEOTIDE SEQUENCE [LARGE SCALE GENOMIC DNA]</scope>
    <source>
        <strain evidence="2 3">IJ1G</strain>
    </source>
</reference>
<organism evidence="2 3">
    <name type="scientific">Cordyceps javanica</name>
    <dbReference type="NCBI Taxonomy" id="43265"/>
    <lineage>
        <taxon>Eukaryota</taxon>
        <taxon>Fungi</taxon>
        <taxon>Dikarya</taxon>
        <taxon>Ascomycota</taxon>
        <taxon>Pezizomycotina</taxon>
        <taxon>Sordariomycetes</taxon>
        <taxon>Hypocreomycetidae</taxon>
        <taxon>Hypocreales</taxon>
        <taxon>Cordycipitaceae</taxon>
        <taxon>Cordyceps</taxon>
    </lineage>
</organism>
<comment type="caution">
    <text evidence="2">The sequence shown here is derived from an EMBL/GenBank/DDBJ whole genome shotgun (WGS) entry which is preliminary data.</text>
</comment>
<proteinExistence type="predicted"/>
<protein>
    <submittedName>
        <fullName evidence="2">Uncharacterized protein</fullName>
    </submittedName>
</protein>
<keyword evidence="3" id="KW-1185">Reference proteome</keyword>
<feature type="chain" id="PRO_5021882827" evidence="1">
    <location>
        <begin position="20"/>
        <end position="126"/>
    </location>
</feature>
<evidence type="ECO:0000313" key="3">
    <source>
        <dbReference type="Proteomes" id="UP000315783"/>
    </source>
</evidence>
<evidence type="ECO:0000313" key="2">
    <source>
        <dbReference type="EMBL" id="TQV99077.1"/>
    </source>
</evidence>
<evidence type="ECO:0000256" key="1">
    <source>
        <dbReference type="SAM" id="SignalP"/>
    </source>
</evidence>